<evidence type="ECO:0000259" key="2">
    <source>
        <dbReference type="Pfam" id="PF03807"/>
    </source>
</evidence>
<dbReference type="InterPro" id="IPR036291">
    <property type="entry name" value="NAD(P)-bd_dom_sf"/>
</dbReference>
<proteinExistence type="predicted"/>
<accession>A0A1C6W4V6</accession>
<protein>
    <recommendedName>
        <fullName evidence="2">Pyrroline-5-carboxylate reductase catalytic N-terminal domain-containing protein</fullName>
    </recommendedName>
</protein>
<organism evidence="3 4">
    <name type="scientific">Micromonospora peucetia</name>
    <dbReference type="NCBI Taxonomy" id="47871"/>
    <lineage>
        <taxon>Bacteria</taxon>
        <taxon>Bacillati</taxon>
        <taxon>Actinomycetota</taxon>
        <taxon>Actinomycetes</taxon>
        <taxon>Micromonosporales</taxon>
        <taxon>Micromonosporaceae</taxon>
        <taxon>Micromonospora</taxon>
    </lineage>
</organism>
<dbReference type="GO" id="GO:0016491">
    <property type="term" value="F:oxidoreductase activity"/>
    <property type="evidence" value="ECO:0007669"/>
    <property type="project" value="UniProtKB-KW"/>
</dbReference>
<dbReference type="Pfam" id="PF03807">
    <property type="entry name" value="F420_oxidored"/>
    <property type="match status" value="1"/>
</dbReference>
<dbReference type="InterPro" id="IPR051267">
    <property type="entry name" value="STEAP_metalloreductase"/>
</dbReference>
<keyword evidence="1" id="KW-0560">Oxidoreductase</keyword>
<dbReference type="InterPro" id="IPR028939">
    <property type="entry name" value="P5C_Rdtase_cat_N"/>
</dbReference>
<evidence type="ECO:0000313" key="3">
    <source>
        <dbReference type="EMBL" id="SCL73558.1"/>
    </source>
</evidence>
<gene>
    <name evidence="3" type="ORF">GA0070608_5856</name>
</gene>
<dbReference type="Proteomes" id="UP000199343">
    <property type="component" value="Unassembled WGS sequence"/>
</dbReference>
<evidence type="ECO:0000313" key="4">
    <source>
        <dbReference type="Proteomes" id="UP000199343"/>
    </source>
</evidence>
<dbReference type="PANTHER" id="PTHR14239">
    <property type="entry name" value="DUDULIN-RELATED"/>
    <property type="match status" value="1"/>
</dbReference>
<sequence>MRIGIIGAGRIGSTLARDCAAAGHDVVIANSREPQTLDGLIDELGGRVRAVTVEDAARFGEVVVVSIPFGRYRQLPSQALAGKIVIDTMNYMPERDGPFPELDQDQTTSSEMLASHLPGARVVKTFNALQWEHLRDYGLRSTALDRFGMTVSGDVESKPVVFDLVHQIGFDPIDAGDLPHGGRKHQPGAPTFHADLIAEELRARIGAPVETQ</sequence>
<dbReference type="RefSeq" id="WP_091632375.1">
    <property type="nucleotide sequence ID" value="NZ_FMIC01000002.1"/>
</dbReference>
<dbReference type="OrthoDB" id="1523398at2"/>
<name>A0A1C6W4V6_9ACTN</name>
<dbReference type="AlphaFoldDB" id="A0A1C6W4V6"/>
<feature type="domain" description="Pyrroline-5-carboxylate reductase catalytic N-terminal" evidence="2">
    <location>
        <begin position="2"/>
        <end position="91"/>
    </location>
</feature>
<reference evidence="3 4" key="1">
    <citation type="submission" date="2016-06" db="EMBL/GenBank/DDBJ databases">
        <authorList>
            <person name="Kjaerup R.B."/>
            <person name="Dalgaard T.S."/>
            <person name="Juul-Madsen H.R."/>
        </authorList>
    </citation>
    <scope>NUCLEOTIDE SEQUENCE [LARGE SCALE GENOMIC DNA]</scope>
    <source>
        <strain evidence="3 4">DSM 43363</strain>
    </source>
</reference>
<evidence type="ECO:0000256" key="1">
    <source>
        <dbReference type="ARBA" id="ARBA00023002"/>
    </source>
</evidence>
<dbReference type="Gene3D" id="3.40.50.720">
    <property type="entry name" value="NAD(P)-binding Rossmann-like Domain"/>
    <property type="match status" value="1"/>
</dbReference>
<dbReference type="SUPFAM" id="SSF51735">
    <property type="entry name" value="NAD(P)-binding Rossmann-fold domains"/>
    <property type="match status" value="1"/>
</dbReference>
<dbReference type="EMBL" id="FMIC01000002">
    <property type="protein sequence ID" value="SCL73558.1"/>
    <property type="molecule type" value="Genomic_DNA"/>
</dbReference>